<dbReference type="InterPro" id="IPR029016">
    <property type="entry name" value="GAF-like_dom_sf"/>
</dbReference>
<evidence type="ECO:0000259" key="5">
    <source>
        <dbReference type="PROSITE" id="PS51078"/>
    </source>
</evidence>
<dbReference type="KEGG" id="pry:Prubr_63320"/>
<evidence type="ECO:0000256" key="1">
    <source>
        <dbReference type="ARBA" id="ARBA00023015"/>
    </source>
</evidence>
<dbReference type="PANTHER" id="PTHR30136:SF39">
    <property type="entry name" value="TRANSCRIPTIONAL REGULATORY PROTEIN"/>
    <property type="match status" value="1"/>
</dbReference>
<proteinExistence type="predicted"/>
<evidence type="ECO:0000313" key="6">
    <source>
        <dbReference type="EMBL" id="BCJ69311.1"/>
    </source>
</evidence>
<dbReference type="AlphaFoldDB" id="A0A810N6C7"/>
<dbReference type="PANTHER" id="PTHR30136">
    <property type="entry name" value="HELIX-TURN-HELIX TRANSCRIPTIONAL REGULATOR, ICLR FAMILY"/>
    <property type="match status" value="1"/>
</dbReference>
<reference evidence="6" key="1">
    <citation type="submission" date="2020-08" db="EMBL/GenBank/DDBJ databases">
        <title>Whole genome shotgun sequence of Polymorphospora rubra NBRC 101157.</title>
        <authorList>
            <person name="Komaki H."/>
            <person name="Tamura T."/>
        </authorList>
    </citation>
    <scope>NUCLEOTIDE SEQUENCE</scope>
    <source>
        <strain evidence="6">NBRC 101157</strain>
    </source>
</reference>
<keyword evidence="2" id="KW-0238">DNA-binding</keyword>
<dbReference type="GO" id="GO:0003700">
    <property type="term" value="F:DNA-binding transcription factor activity"/>
    <property type="evidence" value="ECO:0007669"/>
    <property type="project" value="TreeGrafter"/>
</dbReference>
<protein>
    <recommendedName>
        <fullName evidence="8">IclR family transcriptional regulator</fullName>
    </recommendedName>
</protein>
<dbReference type="InterPro" id="IPR036390">
    <property type="entry name" value="WH_DNA-bd_sf"/>
</dbReference>
<keyword evidence="1" id="KW-0805">Transcription regulation</keyword>
<evidence type="ECO:0000259" key="4">
    <source>
        <dbReference type="PROSITE" id="PS51077"/>
    </source>
</evidence>
<dbReference type="EMBL" id="AP023359">
    <property type="protein sequence ID" value="BCJ69311.1"/>
    <property type="molecule type" value="Genomic_DNA"/>
</dbReference>
<dbReference type="PROSITE" id="PS51078">
    <property type="entry name" value="ICLR_ED"/>
    <property type="match status" value="1"/>
</dbReference>
<dbReference type="InterPro" id="IPR005471">
    <property type="entry name" value="Tscrpt_reg_IclR_N"/>
</dbReference>
<dbReference type="InterPro" id="IPR050707">
    <property type="entry name" value="HTH_MetabolicPath_Reg"/>
</dbReference>
<organism evidence="6 7">
    <name type="scientific">Polymorphospora rubra</name>
    <dbReference type="NCBI Taxonomy" id="338584"/>
    <lineage>
        <taxon>Bacteria</taxon>
        <taxon>Bacillati</taxon>
        <taxon>Actinomycetota</taxon>
        <taxon>Actinomycetes</taxon>
        <taxon>Micromonosporales</taxon>
        <taxon>Micromonosporaceae</taxon>
        <taxon>Polymorphospora</taxon>
    </lineage>
</organism>
<keyword evidence="7" id="KW-1185">Reference proteome</keyword>
<dbReference type="SUPFAM" id="SSF55781">
    <property type="entry name" value="GAF domain-like"/>
    <property type="match status" value="1"/>
</dbReference>
<dbReference type="Pfam" id="PF01614">
    <property type="entry name" value="IclR_C"/>
    <property type="match status" value="1"/>
</dbReference>
<name>A0A810N6C7_9ACTN</name>
<keyword evidence="3" id="KW-0804">Transcription</keyword>
<gene>
    <name evidence="6" type="ORF">Prubr_63320</name>
</gene>
<sequence>MASRGAGTVLAERVFRVQRAFARLEGEVHGPGELARATGLDDSTVHRILRSGVEQDIFVRIGHGRYSLGSGVVQLAIHACAQPQDPHAVHSVLEKLRATTGGPVFFYVLVPFGTFQRLCADLAATDADLGDIGYAAEDLLSVARPLRSGAAGRAILAFCPPAVQRAALDVELPPYAGPGAITDWETLRASLADTRRLGFTVGHDEDLTGWNSCAAPVVWGQVVLGSVLLLRRIGQTPSMTAAMVVRTRQAARKLGSMFGAAAPSPFPAVRLP</sequence>
<feature type="domain" description="HTH iclR-type" evidence="4">
    <location>
        <begin position="8"/>
        <end position="70"/>
    </location>
</feature>
<evidence type="ECO:0000256" key="3">
    <source>
        <dbReference type="ARBA" id="ARBA00023163"/>
    </source>
</evidence>
<dbReference type="InterPro" id="IPR014757">
    <property type="entry name" value="Tscrpt_reg_IclR_C"/>
</dbReference>
<accession>A0A810N6C7</accession>
<dbReference type="PROSITE" id="PS51077">
    <property type="entry name" value="HTH_ICLR"/>
    <property type="match status" value="1"/>
</dbReference>
<dbReference type="GO" id="GO:0003677">
    <property type="term" value="F:DNA binding"/>
    <property type="evidence" value="ECO:0007669"/>
    <property type="project" value="UniProtKB-KW"/>
</dbReference>
<dbReference type="SUPFAM" id="SSF46785">
    <property type="entry name" value="Winged helix' DNA-binding domain"/>
    <property type="match status" value="1"/>
</dbReference>
<dbReference type="RefSeq" id="WP_212818508.1">
    <property type="nucleotide sequence ID" value="NZ_AP023359.1"/>
</dbReference>
<evidence type="ECO:0000313" key="7">
    <source>
        <dbReference type="Proteomes" id="UP000680866"/>
    </source>
</evidence>
<dbReference type="GO" id="GO:0045892">
    <property type="term" value="P:negative regulation of DNA-templated transcription"/>
    <property type="evidence" value="ECO:0007669"/>
    <property type="project" value="TreeGrafter"/>
</dbReference>
<dbReference type="Proteomes" id="UP000680866">
    <property type="component" value="Chromosome"/>
</dbReference>
<dbReference type="Gene3D" id="1.10.10.10">
    <property type="entry name" value="Winged helix-like DNA-binding domain superfamily/Winged helix DNA-binding domain"/>
    <property type="match status" value="1"/>
</dbReference>
<evidence type="ECO:0008006" key="8">
    <source>
        <dbReference type="Google" id="ProtNLM"/>
    </source>
</evidence>
<feature type="domain" description="IclR-ED" evidence="5">
    <location>
        <begin position="71"/>
        <end position="260"/>
    </location>
</feature>
<dbReference type="InterPro" id="IPR036388">
    <property type="entry name" value="WH-like_DNA-bd_sf"/>
</dbReference>
<dbReference type="Pfam" id="PF09339">
    <property type="entry name" value="HTH_IclR"/>
    <property type="match status" value="1"/>
</dbReference>
<evidence type="ECO:0000256" key="2">
    <source>
        <dbReference type="ARBA" id="ARBA00023125"/>
    </source>
</evidence>
<dbReference type="Gene3D" id="3.30.450.40">
    <property type="match status" value="1"/>
</dbReference>